<evidence type="ECO:0000256" key="2">
    <source>
        <dbReference type="ARBA" id="ARBA00012438"/>
    </source>
</evidence>
<dbReference type="Gene3D" id="3.40.50.2300">
    <property type="match status" value="2"/>
</dbReference>
<dbReference type="SMART" id="SM00448">
    <property type="entry name" value="REC"/>
    <property type="match status" value="2"/>
</dbReference>
<dbReference type="Pfam" id="PF00512">
    <property type="entry name" value="HisKA"/>
    <property type="match status" value="1"/>
</dbReference>
<evidence type="ECO:0000256" key="3">
    <source>
        <dbReference type="ARBA" id="ARBA00022553"/>
    </source>
</evidence>
<dbReference type="Pfam" id="PF00072">
    <property type="entry name" value="Response_reg"/>
    <property type="match status" value="2"/>
</dbReference>
<feature type="domain" description="Response regulatory" evidence="7">
    <location>
        <begin position="10"/>
        <end position="127"/>
    </location>
</feature>
<keyword evidence="3 4" id="KW-0597">Phosphoprotein</keyword>
<dbReference type="PROSITE" id="PS50113">
    <property type="entry name" value="PAC"/>
    <property type="match status" value="1"/>
</dbReference>
<dbReference type="InterPro" id="IPR003594">
    <property type="entry name" value="HATPase_dom"/>
</dbReference>
<dbReference type="PROSITE" id="PS50109">
    <property type="entry name" value="HIS_KIN"/>
    <property type="match status" value="1"/>
</dbReference>
<dbReference type="SUPFAM" id="SSF52172">
    <property type="entry name" value="CheY-like"/>
    <property type="match status" value="2"/>
</dbReference>
<keyword evidence="10" id="KW-1185">Reference proteome</keyword>
<reference evidence="9" key="2">
    <citation type="submission" date="2021-08" db="EMBL/GenBank/DDBJ databases">
        <authorList>
            <person name="Tani A."/>
            <person name="Ola A."/>
            <person name="Ogura Y."/>
            <person name="Katsura K."/>
            <person name="Hayashi T."/>
        </authorList>
    </citation>
    <scope>NUCLEOTIDE SEQUENCE</scope>
    <source>
        <strain evidence="9">DSM 19015</strain>
    </source>
</reference>
<dbReference type="PANTHER" id="PTHR43065">
    <property type="entry name" value="SENSOR HISTIDINE KINASE"/>
    <property type="match status" value="1"/>
</dbReference>
<dbReference type="Gene3D" id="2.10.70.100">
    <property type="match status" value="1"/>
</dbReference>
<feature type="modified residue" description="4-aspartylphosphate" evidence="4">
    <location>
        <position position="631"/>
    </location>
</feature>
<dbReference type="Gene3D" id="3.30.565.10">
    <property type="entry name" value="Histidine kinase-like ATPase, C-terminal domain"/>
    <property type="match status" value="1"/>
</dbReference>
<dbReference type="SMART" id="SM00387">
    <property type="entry name" value="HATPase_c"/>
    <property type="match status" value="1"/>
</dbReference>
<dbReference type="InterPro" id="IPR000700">
    <property type="entry name" value="PAS-assoc_C"/>
</dbReference>
<dbReference type="InterPro" id="IPR036097">
    <property type="entry name" value="HisK_dim/P_sf"/>
</dbReference>
<evidence type="ECO:0000259" key="7">
    <source>
        <dbReference type="PROSITE" id="PS50110"/>
    </source>
</evidence>
<name>A0ABQ4S2E2_9HYPH</name>
<dbReference type="SMART" id="SM00086">
    <property type="entry name" value="PAC"/>
    <property type="match status" value="1"/>
</dbReference>
<dbReference type="CDD" id="cd00130">
    <property type="entry name" value="PAS"/>
    <property type="match status" value="1"/>
</dbReference>
<comment type="catalytic activity">
    <reaction evidence="1">
        <text>ATP + protein L-histidine = ADP + protein N-phospho-L-histidine.</text>
        <dbReference type="EC" id="2.7.13.3"/>
    </reaction>
</comment>
<dbReference type="Gene3D" id="1.10.287.130">
    <property type="match status" value="1"/>
</dbReference>
<dbReference type="InterPro" id="IPR036890">
    <property type="entry name" value="HATPase_C_sf"/>
</dbReference>
<dbReference type="InterPro" id="IPR000014">
    <property type="entry name" value="PAS"/>
</dbReference>
<dbReference type="Pfam" id="PF08447">
    <property type="entry name" value="PAS_3"/>
    <property type="match status" value="1"/>
</dbReference>
<organism evidence="9 10">
    <name type="scientific">Methylobacterium iners</name>
    <dbReference type="NCBI Taxonomy" id="418707"/>
    <lineage>
        <taxon>Bacteria</taxon>
        <taxon>Pseudomonadati</taxon>
        <taxon>Pseudomonadota</taxon>
        <taxon>Alphaproteobacteria</taxon>
        <taxon>Hyphomicrobiales</taxon>
        <taxon>Methylobacteriaceae</taxon>
        <taxon>Methylobacterium</taxon>
    </lineage>
</organism>
<keyword evidence="5" id="KW-0175">Coiled coil</keyword>
<dbReference type="InterPro" id="IPR001610">
    <property type="entry name" value="PAC"/>
</dbReference>
<dbReference type="InterPro" id="IPR011006">
    <property type="entry name" value="CheY-like_superfamily"/>
</dbReference>
<dbReference type="SUPFAM" id="SSF55874">
    <property type="entry name" value="ATPase domain of HSP90 chaperone/DNA topoisomerase II/histidine kinase"/>
    <property type="match status" value="1"/>
</dbReference>
<dbReference type="Pfam" id="PF02518">
    <property type="entry name" value="HATPase_c"/>
    <property type="match status" value="1"/>
</dbReference>
<dbReference type="InterPro" id="IPR001789">
    <property type="entry name" value="Sig_transdc_resp-reg_receiver"/>
</dbReference>
<comment type="caution">
    <text evidence="9">The sequence shown here is derived from an EMBL/GenBank/DDBJ whole genome shotgun (WGS) entry which is preliminary data.</text>
</comment>
<feature type="domain" description="Response regulatory" evidence="7">
    <location>
        <begin position="580"/>
        <end position="693"/>
    </location>
</feature>
<dbReference type="PROSITE" id="PS50110">
    <property type="entry name" value="RESPONSE_REGULATORY"/>
    <property type="match status" value="2"/>
</dbReference>
<reference evidence="9" key="1">
    <citation type="journal article" date="2021" name="Front. Microbiol.">
        <title>Comprehensive Comparative Genomics and Phenotyping of Methylobacterium Species.</title>
        <authorList>
            <person name="Alessa O."/>
            <person name="Ogura Y."/>
            <person name="Fujitani Y."/>
            <person name="Takami H."/>
            <person name="Hayashi T."/>
            <person name="Sahin N."/>
            <person name="Tani A."/>
        </authorList>
    </citation>
    <scope>NUCLEOTIDE SEQUENCE</scope>
    <source>
        <strain evidence="9">DSM 19015</strain>
    </source>
</reference>
<dbReference type="SUPFAM" id="SSF47384">
    <property type="entry name" value="Homodimeric domain of signal transducing histidine kinase"/>
    <property type="match status" value="1"/>
</dbReference>
<dbReference type="Gene3D" id="3.30.450.20">
    <property type="entry name" value="PAS domain"/>
    <property type="match status" value="1"/>
</dbReference>
<feature type="domain" description="Histidine kinase" evidence="6">
    <location>
        <begin position="329"/>
        <end position="553"/>
    </location>
</feature>
<dbReference type="RefSeq" id="WP_238245075.1">
    <property type="nucleotide sequence ID" value="NZ_BPQP01000049.1"/>
</dbReference>
<dbReference type="CDD" id="cd00082">
    <property type="entry name" value="HisKA"/>
    <property type="match status" value="1"/>
</dbReference>
<evidence type="ECO:0000256" key="4">
    <source>
        <dbReference type="PROSITE-ProRule" id="PRU00169"/>
    </source>
</evidence>
<dbReference type="InterPro" id="IPR013655">
    <property type="entry name" value="PAS_fold_3"/>
</dbReference>
<evidence type="ECO:0000259" key="8">
    <source>
        <dbReference type="PROSITE" id="PS50113"/>
    </source>
</evidence>
<feature type="modified residue" description="4-aspartylphosphate" evidence="4">
    <location>
        <position position="59"/>
    </location>
</feature>
<evidence type="ECO:0000256" key="1">
    <source>
        <dbReference type="ARBA" id="ARBA00000085"/>
    </source>
</evidence>
<evidence type="ECO:0000256" key="5">
    <source>
        <dbReference type="SAM" id="Coils"/>
    </source>
</evidence>
<keyword evidence="9" id="KW-0418">Kinase</keyword>
<dbReference type="SUPFAM" id="SSF55785">
    <property type="entry name" value="PYP-like sensor domain (PAS domain)"/>
    <property type="match status" value="1"/>
</dbReference>
<dbReference type="EMBL" id="BPQP01000049">
    <property type="protein sequence ID" value="GJD95952.1"/>
    <property type="molecule type" value="Genomic_DNA"/>
</dbReference>
<evidence type="ECO:0000313" key="9">
    <source>
        <dbReference type="EMBL" id="GJD95952.1"/>
    </source>
</evidence>
<keyword evidence="9" id="KW-0808">Transferase</keyword>
<dbReference type="SMART" id="SM00388">
    <property type="entry name" value="HisKA"/>
    <property type="match status" value="1"/>
</dbReference>
<sequence>MHPSQPDPVNILLVDDQPAKLLSYEVILSELGENLIKASSAREALTYLLKNDVALVLIDVCMPELDGFELATMIREHPRFQKTALIFVSAVQVSEFDRLRGYEAGAVDYVPVPVIPEVLRAKAKVFVELHRKTRELEQLNAGLEERVAERTAALAATAARLQESEQRRSLALAAGRMGSWEWDLLTGEIHWDEGQYRIFGVDPEGFRLCSESVEPLIHPDDLERIRRTGRDAAQDGLPYHCEFRILRPDGEMRWCIAAGAPSHDALGQPIRLSGVMHDITERRRAEEGLQQQNEELEQLVEERTREREVALAQLFEAQKVDTIGHLTGGVAHDFNNLLMAVLGSLELLKKRLPANDDRAHRLLDNAVQGAERGAALTQRLLAFARRQELRPQSVDVARLIQGMQDLLERSLGPEIQIDVAISELLPPVQADANQLELAILNLAVNARDAMPRGGSLRVSARKEQRAPNAAGPLKAMAPGDYICIEVSDSGIGMDEETLLRASEPFFTTKGPGKGTGLGLSMVHGLAAQLGGAMKVSSRVGLGTTVHLWLPQADRLPDDALLPIIDDEGYGTADPAIASLLIMVVDDDALVRNGTTAMLEDMGHVVIEAESGSQALQRFSMDSAGIDLLITDQAMPGMKGLELIGRLKTLQPGLPMVLASGFADIEENGNAHDIPRLSKPFRARDLAAAIEQAFHLTRRPLAKLVSSES</sequence>
<accession>A0ABQ4S2E2</accession>
<feature type="coiled-coil region" evidence="5">
    <location>
        <begin position="279"/>
        <end position="313"/>
    </location>
</feature>
<evidence type="ECO:0000259" key="6">
    <source>
        <dbReference type="PROSITE" id="PS50109"/>
    </source>
</evidence>
<dbReference type="PANTHER" id="PTHR43065:SF42">
    <property type="entry name" value="TWO-COMPONENT SENSOR PPRA"/>
    <property type="match status" value="1"/>
</dbReference>
<proteinExistence type="predicted"/>
<dbReference type="NCBIfam" id="TIGR00229">
    <property type="entry name" value="sensory_box"/>
    <property type="match status" value="1"/>
</dbReference>
<dbReference type="InterPro" id="IPR035965">
    <property type="entry name" value="PAS-like_dom_sf"/>
</dbReference>
<dbReference type="InterPro" id="IPR003661">
    <property type="entry name" value="HisK_dim/P_dom"/>
</dbReference>
<gene>
    <name evidence="9" type="primary">rcsC_29</name>
    <name evidence="9" type="ORF">OCOJLMKI_3169</name>
</gene>
<dbReference type="InterPro" id="IPR005467">
    <property type="entry name" value="His_kinase_dom"/>
</dbReference>
<evidence type="ECO:0000313" key="10">
    <source>
        <dbReference type="Proteomes" id="UP001055125"/>
    </source>
</evidence>
<dbReference type="InterPro" id="IPR004358">
    <property type="entry name" value="Sig_transdc_His_kin-like_C"/>
</dbReference>
<feature type="domain" description="PAC" evidence="8">
    <location>
        <begin position="239"/>
        <end position="291"/>
    </location>
</feature>
<dbReference type="EC" id="2.7.13.3" evidence="2"/>
<dbReference type="GO" id="GO:0016301">
    <property type="term" value="F:kinase activity"/>
    <property type="evidence" value="ECO:0007669"/>
    <property type="project" value="UniProtKB-KW"/>
</dbReference>
<protein>
    <recommendedName>
        <fullName evidence="2">histidine kinase</fullName>
        <ecNumber evidence="2">2.7.13.3</ecNumber>
    </recommendedName>
</protein>
<dbReference type="PRINTS" id="PR00344">
    <property type="entry name" value="BCTRLSENSOR"/>
</dbReference>
<dbReference type="Proteomes" id="UP001055125">
    <property type="component" value="Unassembled WGS sequence"/>
</dbReference>